<accession>A0ACC1YJX5</accession>
<sequence length="97" mass="11207">MIKLKTYVPLFLLVFQAFFCFNLERGTGPPASSSLLLECLDLDLRFFSFFDFLDLDFDLFDSPSSSSLLEESDDELEELESDDLLLECCKVSFYDDE</sequence>
<keyword evidence="2" id="KW-1185">Reference proteome</keyword>
<gene>
    <name evidence="1" type="ORF">OWV82_007101</name>
</gene>
<protein>
    <submittedName>
        <fullName evidence="1">Uncharacterized protein</fullName>
    </submittedName>
</protein>
<comment type="caution">
    <text evidence="1">The sequence shown here is derived from an EMBL/GenBank/DDBJ whole genome shotgun (WGS) entry which is preliminary data.</text>
</comment>
<name>A0ACC1YJX5_MELAZ</name>
<organism evidence="1 2">
    <name type="scientific">Melia azedarach</name>
    <name type="common">Chinaberry tree</name>
    <dbReference type="NCBI Taxonomy" id="155640"/>
    <lineage>
        <taxon>Eukaryota</taxon>
        <taxon>Viridiplantae</taxon>
        <taxon>Streptophyta</taxon>
        <taxon>Embryophyta</taxon>
        <taxon>Tracheophyta</taxon>
        <taxon>Spermatophyta</taxon>
        <taxon>Magnoliopsida</taxon>
        <taxon>eudicotyledons</taxon>
        <taxon>Gunneridae</taxon>
        <taxon>Pentapetalae</taxon>
        <taxon>rosids</taxon>
        <taxon>malvids</taxon>
        <taxon>Sapindales</taxon>
        <taxon>Meliaceae</taxon>
        <taxon>Melia</taxon>
    </lineage>
</organism>
<proteinExistence type="predicted"/>
<evidence type="ECO:0000313" key="2">
    <source>
        <dbReference type="Proteomes" id="UP001164539"/>
    </source>
</evidence>
<evidence type="ECO:0000313" key="1">
    <source>
        <dbReference type="EMBL" id="KAJ4723776.1"/>
    </source>
</evidence>
<dbReference type="Proteomes" id="UP001164539">
    <property type="component" value="Chromosome 3"/>
</dbReference>
<reference evidence="1 2" key="1">
    <citation type="journal article" date="2023" name="Science">
        <title>Complex scaffold remodeling in plant triterpene biosynthesis.</title>
        <authorList>
            <person name="De La Pena R."/>
            <person name="Hodgson H."/>
            <person name="Liu J.C."/>
            <person name="Stephenson M.J."/>
            <person name="Martin A.C."/>
            <person name="Owen C."/>
            <person name="Harkess A."/>
            <person name="Leebens-Mack J."/>
            <person name="Jimenez L.E."/>
            <person name="Osbourn A."/>
            <person name="Sattely E.S."/>
        </authorList>
    </citation>
    <scope>NUCLEOTIDE SEQUENCE [LARGE SCALE GENOMIC DNA]</scope>
    <source>
        <strain evidence="2">cv. JPN11</strain>
        <tissue evidence="1">Leaf</tissue>
    </source>
</reference>
<dbReference type="EMBL" id="CM051396">
    <property type="protein sequence ID" value="KAJ4723776.1"/>
    <property type="molecule type" value="Genomic_DNA"/>
</dbReference>